<reference evidence="11 12" key="1">
    <citation type="journal article" date="2014" name="Genome Biol. Evol.">
        <title>Molecular evolution of the substrate utilization strategies and putative virulence factors in mosquito-associated Spiroplasma species.</title>
        <authorList>
            <person name="Chang T.H."/>
            <person name="Lo W.S."/>
            <person name="Ku C."/>
            <person name="Chen L.L."/>
            <person name="Kuo C.H."/>
        </authorList>
    </citation>
    <scope>NUCLEOTIDE SEQUENCE [LARGE SCALE GENOMIC DNA]</scope>
    <source>
        <strain evidence="11">Ar-1343</strain>
    </source>
</reference>
<keyword evidence="6 9" id="KW-0812">Transmembrane</keyword>
<dbReference type="RefSeq" id="WP_025251388.1">
    <property type="nucleotide sequence ID" value="NZ_CP006934.1"/>
</dbReference>
<feature type="domain" description="ABC transmembrane type-1" evidence="10">
    <location>
        <begin position="552"/>
        <end position="770"/>
    </location>
</feature>
<protein>
    <submittedName>
        <fullName evidence="11">Sugar ABC transporter permease</fullName>
    </submittedName>
</protein>
<evidence type="ECO:0000256" key="4">
    <source>
        <dbReference type="ARBA" id="ARBA00022475"/>
    </source>
</evidence>
<dbReference type="InterPro" id="IPR035906">
    <property type="entry name" value="MetI-like_sf"/>
</dbReference>
<evidence type="ECO:0000256" key="5">
    <source>
        <dbReference type="ARBA" id="ARBA00022597"/>
    </source>
</evidence>
<dbReference type="KEGG" id="ssab:SSABA_v1c08530"/>
<dbReference type="Proteomes" id="UP000019265">
    <property type="component" value="Chromosome"/>
</dbReference>
<dbReference type="Gene3D" id="1.10.3720.10">
    <property type="entry name" value="MetI-like"/>
    <property type="match status" value="1"/>
</dbReference>
<feature type="transmembrane region" description="Helical" evidence="9">
    <location>
        <begin position="435"/>
        <end position="456"/>
    </location>
</feature>
<feature type="transmembrane region" description="Helical" evidence="9">
    <location>
        <begin position="551"/>
        <end position="574"/>
    </location>
</feature>
<dbReference type="GO" id="GO:1990060">
    <property type="term" value="C:maltose transport complex"/>
    <property type="evidence" value="ECO:0007669"/>
    <property type="project" value="TreeGrafter"/>
</dbReference>
<dbReference type="HOGENOM" id="CLU_020068_0_0_14"/>
<evidence type="ECO:0000256" key="3">
    <source>
        <dbReference type="ARBA" id="ARBA00022448"/>
    </source>
</evidence>
<keyword evidence="7 9" id="KW-1133">Transmembrane helix</keyword>
<gene>
    <name evidence="11" type="ORF">SSABA_v1c08530</name>
</gene>
<feature type="transmembrane region" description="Helical" evidence="9">
    <location>
        <begin position="631"/>
        <end position="652"/>
    </location>
</feature>
<evidence type="ECO:0000313" key="12">
    <source>
        <dbReference type="Proteomes" id="UP000019265"/>
    </source>
</evidence>
<dbReference type="PANTHER" id="PTHR47314:SF1">
    <property type="entry name" value="MALTOSE_MALTODEXTRIN TRANSPORT SYSTEM PERMEASE PROTEIN MALF"/>
    <property type="match status" value="1"/>
</dbReference>
<evidence type="ECO:0000256" key="8">
    <source>
        <dbReference type="ARBA" id="ARBA00023136"/>
    </source>
</evidence>
<evidence type="ECO:0000259" key="10">
    <source>
        <dbReference type="PROSITE" id="PS50928"/>
    </source>
</evidence>
<keyword evidence="12" id="KW-1185">Reference proteome</keyword>
<comment type="subcellular location">
    <subcellularLocation>
        <location evidence="1 9">Cell membrane</location>
        <topology evidence="1 9">Multi-pass membrane protein</topology>
    </subcellularLocation>
</comment>
<dbReference type="PANTHER" id="PTHR47314">
    <property type="entry name" value="MALTOSE/MALTODEXTRIN TRANSPORT SYSTEM PERMEASE PROTEIN MALF"/>
    <property type="match status" value="1"/>
</dbReference>
<feature type="transmembrane region" description="Helical" evidence="9">
    <location>
        <begin position="586"/>
        <end position="611"/>
    </location>
</feature>
<dbReference type="STRING" id="1276257.SSABA_v1c08530"/>
<evidence type="ECO:0000256" key="7">
    <source>
        <dbReference type="ARBA" id="ARBA00022989"/>
    </source>
</evidence>
<sequence>MTSAKIEQIKKFQKSDLQSLSKDASIKANIKVLKDDYEGFVRNLKDERKFKLAEFSITRNLQRNLYYFFDNIFHKENIKKNKSKMEYYKKRRQELIVDYGYKPTQQKIKIKKKSNNLSIAQVKNRYRDSQKQRVENQLLIAANGNWYENEFVNVPKTQIKVFKQEYSLKKTEFKNYLKSAEFQQMDKFQKQIKICEQKVILGEIQKKFSYDGYLKQAFAENKIEFLKTYIIKKAEYDHKLSESILNYQKLKTTINSESQTLQKKALNELKKQYHNDIKNNFFGMLKKTINFKAYQTKRTDLKNKYISDKKTIIFSNKVLLAKWEIKKIKNDFKQEQAHDKLILVSKNAEATSRIPVQQAKWKKFFACFLGFIIPGTGQIYNGQYIKGLIMYGLTIVIGLLVAYAFGVGNIEGNGILGLITLGNSEYFWSNGDARYFVIEGALGVLFLSFAIIYIIVSARESYLVARAKQNGARVKSWLETKNYFKDEGYPIATSIPAFLLVMFIIFVPIITTILLAFTNYGPNNVSNFEWVGWEQFQIVFNGDWTNTMVSVLGWTAIWTVFNATAAFFLAFILASLVNNQRIKGKILFRLVYILPWAIPGFISILLFKVMFMPGSILSNIFGNDDFQTSPLYAKISLLMIQTWMGYCVNFVLITGILQSIPKDLYEAAEIDGASSLKKTWKVTIPLIIFQMTPILIGQFIGAFNNFSIIYLYLDGGPYDVNSTLFGGAGTTDTVASLIFKLIQGGEVAKASVLNIVVSGVIVAISVGVLLKSKSVKGGTS</sequence>
<name>W6AB37_9MOLU</name>
<evidence type="ECO:0000256" key="9">
    <source>
        <dbReference type="RuleBase" id="RU363032"/>
    </source>
</evidence>
<evidence type="ECO:0000313" key="11">
    <source>
        <dbReference type="EMBL" id="AHI54252.1"/>
    </source>
</evidence>
<keyword evidence="3 9" id="KW-0813">Transport</keyword>
<dbReference type="InterPro" id="IPR000515">
    <property type="entry name" value="MetI-like"/>
</dbReference>
<evidence type="ECO:0000256" key="6">
    <source>
        <dbReference type="ARBA" id="ARBA00022692"/>
    </source>
</evidence>
<evidence type="ECO:0000256" key="2">
    <source>
        <dbReference type="ARBA" id="ARBA00009047"/>
    </source>
</evidence>
<proteinExistence type="inferred from homology"/>
<dbReference type="SUPFAM" id="SSF160964">
    <property type="entry name" value="MalF N-terminal region-like"/>
    <property type="match status" value="1"/>
</dbReference>
<keyword evidence="4" id="KW-1003">Cell membrane</keyword>
<accession>W6AB37</accession>
<dbReference type="SUPFAM" id="SSF161098">
    <property type="entry name" value="MetI-like"/>
    <property type="match status" value="1"/>
</dbReference>
<dbReference type="eggNOG" id="COG1175">
    <property type="taxonomic scope" value="Bacteria"/>
</dbReference>
<feature type="transmembrane region" description="Helical" evidence="9">
    <location>
        <begin position="750"/>
        <end position="770"/>
    </location>
</feature>
<keyword evidence="5" id="KW-0762">Sugar transport</keyword>
<dbReference type="OrthoDB" id="9778687at2"/>
<comment type="similarity">
    <text evidence="2">Belongs to the binding-protein-dependent transport system permease family. MalFG subfamily.</text>
</comment>
<dbReference type="AlphaFoldDB" id="W6AB37"/>
<organism evidence="11 12">
    <name type="scientific">Spiroplasma sabaudiense Ar-1343</name>
    <dbReference type="NCBI Taxonomy" id="1276257"/>
    <lineage>
        <taxon>Bacteria</taxon>
        <taxon>Bacillati</taxon>
        <taxon>Mycoplasmatota</taxon>
        <taxon>Mollicutes</taxon>
        <taxon>Entomoplasmatales</taxon>
        <taxon>Spiroplasmataceae</taxon>
        <taxon>Spiroplasma</taxon>
    </lineage>
</organism>
<feature type="transmembrane region" description="Helical" evidence="9">
    <location>
        <begin position="495"/>
        <end position="517"/>
    </location>
</feature>
<dbReference type="PATRIC" id="fig|1276257.3.peg.865"/>
<dbReference type="GO" id="GO:0042956">
    <property type="term" value="P:maltodextrin transmembrane transport"/>
    <property type="evidence" value="ECO:0007669"/>
    <property type="project" value="TreeGrafter"/>
</dbReference>
<evidence type="ECO:0000256" key="1">
    <source>
        <dbReference type="ARBA" id="ARBA00004651"/>
    </source>
</evidence>
<keyword evidence="8 9" id="KW-0472">Membrane</keyword>
<dbReference type="GO" id="GO:0015423">
    <property type="term" value="F:ABC-type maltose transporter activity"/>
    <property type="evidence" value="ECO:0007669"/>
    <property type="project" value="TreeGrafter"/>
</dbReference>
<dbReference type="CDD" id="cd06261">
    <property type="entry name" value="TM_PBP2"/>
    <property type="match status" value="1"/>
</dbReference>
<dbReference type="EMBL" id="CP006934">
    <property type="protein sequence ID" value="AHI54252.1"/>
    <property type="molecule type" value="Genomic_DNA"/>
</dbReference>
<feature type="transmembrane region" description="Helical" evidence="9">
    <location>
        <begin position="686"/>
        <end position="713"/>
    </location>
</feature>
<dbReference type="PROSITE" id="PS50928">
    <property type="entry name" value="ABC_TM1"/>
    <property type="match status" value="1"/>
</dbReference>
<feature type="transmembrane region" description="Helical" evidence="9">
    <location>
        <begin position="388"/>
        <end position="406"/>
    </location>
</feature>
<dbReference type="Pfam" id="PF00528">
    <property type="entry name" value="BPD_transp_1"/>
    <property type="match status" value="1"/>
</dbReference>